<name>A0ABQ1DII5_PSECI</name>
<proteinExistence type="predicted"/>
<organism evidence="1 2">
    <name type="scientific">Pseudomonas cichorii</name>
    <dbReference type="NCBI Taxonomy" id="36746"/>
    <lineage>
        <taxon>Bacteria</taxon>
        <taxon>Pseudomonadati</taxon>
        <taxon>Pseudomonadota</taxon>
        <taxon>Gammaproteobacteria</taxon>
        <taxon>Pseudomonadales</taxon>
        <taxon>Pseudomonadaceae</taxon>
        <taxon>Pseudomonas</taxon>
    </lineage>
</organism>
<dbReference type="Proteomes" id="UP000614982">
    <property type="component" value="Unassembled WGS sequence"/>
</dbReference>
<dbReference type="RefSeq" id="WP_143008674.1">
    <property type="nucleotide sequence ID" value="NZ_BLWA01000002.1"/>
</dbReference>
<evidence type="ECO:0000313" key="1">
    <source>
        <dbReference type="EMBL" id="GFM90826.1"/>
    </source>
</evidence>
<evidence type="ECO:0000313" key="2">
    <source>
        <dbReference type="Proteomes" id="UP000614982"/>
    </source>
</evidence>
<accession>A0ABQ1DII5</accession>
<sequence>MSANDRISIVLSAPKGTTLDAIRKLARLGDTVDIGGLEAVIEAACNGSAIGQLAAAENRLISADADRVNQIAWEVESVNQPQNEQQNIPRIIPANWSDAQVLDFCSVAFRHVVVEGDLKFSDINDALRYMADKGEPAFLREFDMDEHARMAADARRYRWLRDRDRIEDVDSDLMVLRGDTYLTGAELDKEVDDAIRLDVLEAEPCKP</sequence>
<gene>
    <name evidence="1" type="ORF">PSCICP_07980</name>
</gene>
<dbReference type="EMBL" id="BLWA01000002">
    <property type="protein sequence ID" value="GFM90826.1"/>
    <property type="molecule type" value="Genomic_DNA"/>
</dbReference>
<keyword evidence="2" id="KW-1185">Reference proteome</keyword>
<protein>
    <submittedName>
        <fullName evidence="1">Uncharacterized protein</fullName>
    </submittedName>
</protein>
<dbReference type="GeneID" id="45545151"/>
<reference evidence="1 2" key="1">
    <citation type="submission" date="2020-05" db="EMBL/GenBank/DDBJ databases">
        <title>Genetic diversity of Pseudomonas cichorii.</title>
        <authorList>
            <person name="Tani S."/>
            <person name="Yagi H."/>
            <person name="Hashimoto S."/>
            <person name="Iiyama K."/>
            <person name="Furuya N."/>
        </authorList>
    </citation>
    <scope>NUCLEOTIDE SEQUENCE [LARGE SCALE GENOMIC DNA]</scope>
    <source>
        <strain evidence="1 2">LMG 2162</strain>
    </source>
</reference>
<comment type="caution">
    <text evidence="1">The sequence shown here is derived from an EMBL/GenBank/DDBJ whole genome shotgun (WGS) entry which is preliminary data.</text>
</comment>